<dbReference type="InterPro" id="IPR044632">
    <property type="entry name" value="DNAJC25-like"/>
</dbReference>
<feature type="transmembrane region" description="Helical" evidence="6">
    <location>
        <begin position="126"/>
        <end position="144"/>
    </location>
</feature>
<comment type="subcellular location">
    <subcellularLocation>
        <location evidence="1">Membrane</location>
        <topology evidence="1">Multi-pass membrane protein</topology>
    </subcellularLocation>
</comment>
<keyword evidence="3 6" id="KW-1133">Transmembrane helix</keyword>
<accession>A0ABR2YJ99</accession>
<dbReference type="InterPro" id="IPR001623">
    <property type="entry name" value="DnaJ_domain"/>
</dbReference>
<keyword evidence="2 6" id="KW-0812">Transmembrane</keyword>
<protein>
    <recommendedName>
        <fullName evidence="8">J domain-containing protein</fullName>
    </recommendedName>
</protein>
<keyword evidence="5" id="KW-0143">Chaperone</keyword>
<dbReference type="SMART" id="SM00271">
    <property type="entry name" value="DnaJ"/>
    <property type="match status" value="1"/>
</dbReference>
<dbReference type="Gene3D" id="1.10.287.110">
    <property type="entry name" value="DnaJ domain"/>
    <property type="match status" value="1"/>
</dbReference>
<proteinExistence type="predicted"/>
<dbReference type="PANTHER" id="PTHR44176">
    <property type="entry name" value="DNAJ HOMOLOG SUBFAMILY C MEMBER 25"/>
    <property type="match status" value="1"/>
</dbReference>
<keyword evidence="4 6" id="KW-0472">Membrane</keyword>
<evidence type="ECO:0000256" key="7">
    <source>
        <dbReference type="SAM" id="SignalP"/>
    </source>
</evidence>
<dbReference type="SUPFAM" id="SSF46565">
    <property type="entry name" value="Chaperone J-domain"/>
    <property type="match status" value="1"/>
</dbReference>
<evidence type="ECO:0000259" key="8">
    <source>
        <dbReference type="PROSITE" id="PS50076"/>
    </source>
</evidence>
<evidence type="ECO:0000256" key="1">
    <source>
        <dbReference type="ARBA" id="ARBA00004141"/>
    </source>
</evidence>
<dbReference type="InterPro" id="IPR036869">
    <property type="entry name" value="J_dom_sf"/>
</dbReference>
<dbReference type="PRINTS" id="PR00625">
    <property type="entry name" value="JDOMAIN"/>
</dbReference>
<evidence type="ECO:0000256" key="3">
    <source>
        <dbReference type="ARBA" id="ARBA00022989"/>
    </source>
</evidence>
<dbReference type="CDD" id="cd06257">
    <property type="entry name" value="DnaJ"/>
    <property type="match status" value="1"/>
</dbReference>
<evidence type="ECO:0000256" key="6">
    <source>
        <dbReference type="SAM" id="Phobius"/>
    </source>
</evidence>
<keyword evidence="10" id="KW-1185">Reference proteome</keyword>
<feature type="domain" description="J" evidence="8">
    <location>
        <begin position="36"/>
        <end position="100"/>
    </location>
</feature>
<evidence type="ECO:0000313" key="9">
    <source>
        <dbReference type="EMBL" id="KAK9906567.1"/>
    </source>
</evidence>
<evidence type="ECO:0000256" key="4">
    <source>
        <dbReference type="ARBA" id="ARBA00023136"/>
    </source>
</evidence>
<sequence length="334" mass="39199">MKGTLTILCYTLFLIALCVECRDRDDWWHPFCGKGNCYSILGLEQNATLQEVKKAYRNASLTLHPDKNPSKTAADEFGRVATAYEVLNNSTLRADYDYALAHPKEYLYYQYRYYGSRIYREMKIPAHYTVAAVILLCSFIQYITKRQMYDNAMTKIRRDSKYRSRLRELMHEQYSSPSKKGKQAGKARKLNDLSAEEVKALEKQVDSEVTVQGGRKKPNMKDILLCQLVLLPWNLGKLLWWDLQWIWKYRIKKQPFDEDAQSYMTRDFLRLSADAWDALEPPERQDLLDKELWIEEKQKAYQLHQEKANQKLMNKHLKRRAQMVAAGMPLVGGD</sequence>
<evidence type="ECO:0000256" key="2">
    <source>
        <dbReference type="ARBA" id="ARBA00022692"/>
    </source>
</evidence>
<evidence type="ECO:0000256" key="5">
    <source>
        <dbReference type="ARBA" id="ARBA00023186"/>
    </source>
</evidence>
<feature type="signal peptide" evidence="7">
    <location>
        <begin position="1"/>
        <end position="21"/>
    </location>
</feature>
<dbReference type="EMBL" id="JALJOT010000010">
    <property type="protein sequence ID" value="KAK9906567.1"/>
    <property type="molecule type" value="Genomic_DNA"/>
</dbReference>
<reference evidence="9 10" key="1">
    <citation type="journal article" date="2024" name="Nat. Commun.">
        <title>Phylogenomics reveals the evolutionary origins of lichenization in chlorophyte algae.</title>
        <authorList>
            <person name="Puginier C."/>
            <person name="Libourel C."/>
            <person name="Otte J."/>
            <person name="Skaloud P."/>
            <person name="Haon M."/>
            <person name="Grisel S."/>
            <person name="Petersen M."/>
            <person name="Berrin J.G."/>
            <person name="Delaux P.M."/>
            <person name="Dal Grande F."/>
            <person name="Keller J."/>
        </authorList>
    </citation>
    <scope>NUCLEOTIDE SEQUENCE [LARGE SCALE GENOMIC DNA]</scope>
    <source>
        <strain evidence="9 10">SAG 216-7</strain>
    </source>
</reference>
<dbReference type="PROSITE" id="PS50076">
    <property type="entry name" value="DNAJ_2"/>
    <property type="match status" value="1"/>
</dbReference>
<dbReference type="Pfam" id="PF00226">
    <property type="entry name" value="DnaJ"/>
    <property type="match status" value="1"/>
</dbReference>
<comment type="caution">
    <text evidence="9">The sequence shown here is derived from an EMBL/GenBank/DDBJ whole genome shotgun (WGS) entry which is preliminary data.</text>
</comment>
<evidence type="ECO:0000313" key="10">
    <source>
        <dbReference type="Proteomes" id="UP001491310"/>
    </source>
</evidence>
<gene>
    <name evidence="9" type="ORF">WJX75_004318</name>
</gene>
<dbReference type="Proteomes" id="UP001491310">
    <property type="component" value="Unassembled WGS sequence"/>
</dbReference>
<feature type="chain" id="PRO_5047326444" description="J domain-containing protein" evidence="7">
    <location>
        <begin position="22"/>
        <end position="334"/>
    </location>
</feature>
<dbReference type="PANTHER" id="PTHR44176:SF1">
    <property type="entry name" value="DNAJ HOMOLOG SUBFAMILY C MEMBER 25"/>
    <property type="match status" value="1"/>
</dbReference>
<organism evidence="9 10">
    <name type="scientific">Coccomyxa subellipsoidea</name>
    <dbReference type="NCBI Taxonomy" id="248742"/>
    <lineage>
        <taxon>Eukaryota</taxon>
        <taxon>Viridiplantae</taxon>
        <taxon>Chlorophyta</taxon>
        <taxon>core chlorophytes</taxon>
        <taxon>Trebouxiophyceae</taxon>
        <taxon>Trebouxiophyceae incertae sedis</taxon>
        <taxon>Coccomyxaceae</taxon>
        <taxon>Coccomyxa</taxon>
    </lineage>
</organism>
<name>A0ABR2YJ99_9CHLO</name>
<keyword evidence="7" id="KW-0732">Signal</keyword>